<keyword evidence="5" id="KW-0966">Cell projection</keyword>
<feature type="region of interest" description="Disordered" evidence="4">
    <location>
        <begin position="764"/>
        <end position="900"/>
    </location>
</feature>
<reference evidence="5" key="1">
    <citation type="submission" date="2021-10" db="EMBL/GenBank/DDBJ databases">
        <title>Tropical sea cucumber genome reveals ecological adaptation and Cuvierian tubules defense mechanism.</title>
        <authorList>
            <person name="Chen T."/>
        </authorList>
    </citation>
    <scope>NUCLEOTIDE SEQUENCE</scope>
    <source>
        <strain evidence="5">Nanhai2018</strain>
        <tissue evidence="5">Muscle</tissue>
    </source>
</reference>
<evidence type="ECO:0000256" key="4">
    <source>
        <dbReference type="SAM" id="MobiDB-lite"/>
    </source>
</evidence>
<proteinExistence type="predicted"/>
<feature type="compositionally biased region" description="Basic and acidic residues" evidence="4">
    <location>
        <begin position="764"/>
        <end position="774"/>
    </location>
</feature>
<keyword evidence="5" id="KW-0282">Flagellum</keyword>
<feature type="compositionally biased region" description="Basic and acidic residues" evidence="4">
    <location>
        <begin position="405"/>
        <end position="419"/>
    </location>
</feature>
<dbReference type="PANTHER" id="PTHR44314:SF1">
    <property type="entry name" value="CILIA- AND FLAGELLA-ASSOCIATED PROTEIN 70"/>
    <property type="match status" value="1"/>
</dbReference>
<dbReference type="InterPro" id="IPR011990">
    <property type="entry name" value="TPR-like_helical_dom_sf"/>
</dbReference>
<evidence type="ECO:0000256" key="1">
    <source>
        <dbReference type="ARBA" id="ARBA00022737"/>
    </source>
</evidence>
<dbReference type="GO" id="GO:0060271">
    <property type="term" value="P:cilium assembly"/>
    <property type="evidence" value="ECO:0007669"/>
    <property type="project" value="TreeGrafter"/>
</dbReference>
<feature type="region of interest" description="Disordered" evidence="4">
    <location>
        <begin position="1"/>
        <end position="32"/>
    </location>
</feature>
<keyword evidence="1" id="KW-0677">Repeat</keyword>
<feature type="compositionally biased region" description="Basic and acidic residues" evidence="4">
    <location>
        <begin position="1"/>
        <end position="12"/>
    </location>
</feature>
<feature type="compositionally biased region" description="Acidic residues" evidence="4">
    <location>
        <begin position="775"/>
        <end position="784"/>
    </location>
</feature>
<gene>
    <name evidence="5" type="ORF">HOLleu_07577</name>
</gene>
<organism evidence="5 6">
    <name type="scientific">Holothuria leucospilota</name>
    <name type="common">Black long sea cucumber</name>
    <name type="synonym">Mertensiothuria leucospilota</name>
    <dbReference type="NCBI Taxonomy" id="206669"/>
    <lineage>
        <taxon>Eukaryota</taxon>
        <taxon>Metazoa</taxon>
        <taxon>Echinodermata</taxon>
        <taxon>Eleutherozoa</taxon>
        <taxon>Echinozoa</taxon>
        <taxon>Holothuroidea</taxon>
        <taxon>Aspidochirotacea</taxon>
        <taxon>Aspidochirotida</taxon>
        <taxon>Holothuriidae</taxon>
        <taxon>Holothuria</taxon>
    </lineage>
</organism>
<comment type="caution">
    <text evidence="5">The sequence shown here is derived from an EMBL/GenBank/DDBJ whole genome shotgun (WGS) entry which is preliminary data.</text>
</comment>
<name>A0A9Q1HCV7_HOLLE</name>
<evidence type="ECO:0000256" key="3">
    <source>
        <dbReference type="PROSITE-ProRule" id="PRU00339"/>
    </source>
</evidence>
<dbReference type="GO" id="GO:0003341">
    <property type="term" value="P:cilium movement"/>
    <property type="evidence" value="ECO:0007669"/>
    <property type="project" value="TreeGrafter"/>
</dbReference>
<feature type="compositionally biased region" description="Polar residues" evidence="4">
    <location>
        <begin position="872"/>
        <end position="888"/>
    </location>
</feature>
<dbReference type="Gene3D" id="1.25.40.10">
    <property type="entry name" value="Tetratricopeptide repeat domain"/>
    <property type="match status" value="2"/>
</dbReference>
<dbReference type="AlphaFoldDB" id="A0A9Q1HCV7"/>
<feature type="repeat" description="TPR" evidence="3">
    <location>
        <begin position="661"/>
        <end position="694"/>
    </location>
</feature>
<evidence type="ECO:0000313" key="6">
    <source>
        <dbReference type="Proteomes" id="UP001152320"/>
    </source>
</evidence>
<protein>
    <submittedName>
        <fullName evidence="5">Cilia- and flagella-associated protein 70</fullName>
    </submittedName>
</protein>
<evidence type="ECO:0000256" key="2">
    <source>
        <dbReference type="ARBA" id="ARBA00022803"/>
    </source>
</evidence>
<feature type="region of interest" description="Disordered" evidence="4">
    <location>
        <begin position="393"/>
        <end position="449"/>
    </location>
</feature>
<dbReference type="Pfam" id="PF13432">
    <property type="entry name" value="TPR_16"/>
    <property type="match status" value="2"/>
</dbReference>
<dbReference type="InterPro" id="IPR052628">
    <property type="entry name" value="CFAP70"/>
</dbReference>
<dbReference type="PROSITE" id="PS50005">
    <property type="entry name" value="TPR"/>
    <property type="match status" value="2"/>
</dbReference>
<keyword evidence="6" id="KW-1185">Reference proteome</keyword>
<feature type="repeat" description="TPR" evidence="3">
    <location>
        <begin position="972"/>
        <end position="1005"/>
    </location>
</feature>
<dbReference type="Pfam" id="PF13181">
    <property type="entry name" value="TPR_8"/>
    <property type="match status" value="1"/>
</dbReference>
<dbReference type="EMBL" id="JAIZAY010000003">
    <property type="protein sequence ID" value="KAJ8044742.1"/>
    <property type="molecule type" value="Genomic_DNA"/>
</dbReference>
<dbReference type="PANTHER" id="PTHR44314">
    <property type="entry name" value="CILIA- AND FLAGELLA-ASSOCIATED PROTEIN 70"/>
    <property type="match status" value="1"/>
</dbReference>
<sequence length="1130" mass="126864">MAAEEEPQKFRSPEPISITIQRARNLKGSKGDTLSSVVRAEYGSNPLGESPKVDVGDDGSTEYNFTAKLDCTFDDPAMLDEIAYKPVLITFVEVLPKEKKQKEEKTVTLGQCPLDLLPLVKGETKFKTTLFIHPLPGSPLEGMPADSPKAEADVVVCVNDPLLTDTDLRDGNLLTITAESAYSVPEAWNPSGTQYMYNITLPMPLTSEKESTIVLPNGQLKSVNDKEQPTNQKKWAVAGIAQTGSIYIPDRYISDASREEENGELTAKEERDFRMEAETEKNRVVWNCERRAFMDPGAVQSLQTKIATTRLWPVEVMRMPMPSANKGKGKDEENQFFFHGVAYVNLAPLLYPGVKKIRGAYFVHAFNEQEVYEKTKRKGGLAEEAAKVTTSMFRNSSPFIKGSKGGKDEKGGKDKDNTKKQPSQMLKPGAGGTDTASEGESQPPQNLEGMQYDEARTYIMLEFELEKPVVPKKPPEELASRVAEYIPPRPLFPRRTNGAQRAVDDYHQQISKIGSLVLDEFRSLFDDQIQTNQLSSNSEALEERKRRLIYELNTSGKYFAFKEQLKHSVVKIVREKYLKTSTFEDQEELQLFLSELYVFLVDQMHVGLGKVLSLEDETPVPAPVTTDEQLRHFAREAEVNENFELASKYYQERLARNRNDASAWFDYGTFSLLINDIQKAEECFKETVAISPKHLEGLMLYGVVCAMEERNDVAETFFEAATCVEPGSTLSWTLLGLFYDGIGKDIQAEYALMEAQKLNVIHASERQKQTKKEEMLEEETEEPMVEQVDIIEGGEDPQEERQDPVEDETGDQSSSIPVVQKIPATPTDGKPTPITPSKEKPAQVKQKMSISSKSDSPHSVAQFRVGQEGVRSVNSQHAVNSRPGSAQNEEPPPREPTPVPESSIYMIAVEFLLEVKATQFCERALAHELINPTGGPTQLYHVALARLHLQKKEYDDAEKSLTQALVLDYQDPDSWSIMGHLRYMQGNLKEARECYERTLSFIADAREMHSIYLRLASIYLHDAEYEKAKKTFLLACKNSPSCISWLGVGIACYRLGELSEAEDALCEANILNNSDPEVWGYLSLVCLRTGRQLEAEQAYKYALKVNLKDQDLLSEIEDTQKTVGFGNPSF</sequence>
<dbReference type="GO" id="GO:0031514">
    <property type="term" value="C:motile cilium"/>
    <property type="evidence" value="ECO:0007669"/>
    <property type="project" value="TreeGrafter"/>
</dbReference>
<dbReference type="GO" id="GO:0070062">
    <property type="term" value="C:extracellular exosome"/>
    <property type="evidence" value="ECO:0007669"/>
    <property type="project" value="TreeGrafter"/>
</dbReference>
<evidence type="ECO:0000313" key="5">
    <source>
        <dbReference type="EMBL" id="KAJ8044742.1"/>
    </source>
</evidence>
<feature type="compositionally biased region" description="Polar residues" evidence="4">
    <location>
        <begin position="434"/>
        <end position="445"/>
    </location>
</feature>
<accession>A0A9Q1HCV7</accession>
<dbReference type="Proteomes" id="UP001152320">
    <property type="component" value="Chromosome 3"/>
</dbReference>
<dbReference type="SMART" id="SM00028">
    <property type="entry name" value="TPR"/>
    <property type="match status" value="8"/>
</dbReference>
<dbReference type="SUPFAM" id="SSF48452">
    <property type="entry name" value="TPR-like"/>
    <property type="match status" value="2"/>
</dbReference>
<keyword evidence="5" id="KW-0969">Cilium</keyword>
<feature type="compositionally biased region" description="Polar residues" evidence="4">
    <location>
        <begin position="846"/>
        <end position="859"/>
    </location>
</feature>
<keyword evidence="2 3" id="KW-0802">TPR repeat</keyword>
<dbReference type="OrthoDB" id="10262375at2759"/>
<dbReference type="InterPro" id="IPR019734">
    <property type="entry name" value="TPR_rpt"/>
</dbReference>